<keyword evidence="1" id="KW-1133">Transmembrane helix</keyword>
<reference evidence="2" key="1">
    <citation type="submission" date="2021-06" db="EMBL/GenBank/DDBJ databases">
        <authorList>
            <person name="Hodson N. C."/>
            <person name="Mongue J. A."/>
            <person name="Jaron S. K."/>
        </authorList>
    </citation>
    <scope>NUCLEOTIDE SEQUENCE</scope>
</reference>
<proteinExistence type="predicted"/>
<feature type="transmembrane region" description="Helical" evidence="1">
    <location>
        <begin position="176"/>
        <end position="196"/>
    </location>
</feature>
<keyword evidence="3" id="KW-1185">Reference proteome</keyword>
<feature type="transmembrane region" description="Helical" evidence="1">
    <location>
        <begin position="52"/>
        <end position="80"/>
    </location>
</feature>
<keyword evidence="1" id="KW-0812">Transmembrane</keyword>
<dbReference type="Proteomes" id="UP000708208">
    <property type="component" value="Unassembled WGS sequence"/>
</dbReference>
<feature type="transmembrane region" description="Helical" evidence="1">
    <location>
        <begin position="110"/>
        <end position="135"/>
    </location>
</feature>
<feature type="transmembrane region" description="Helical" evidence="1">
    <location>
        <begin position="264"/>
        <end position="288"/>
    </location>
</feature>
<gene>
    <name evidence="2" type="ORF">AFUS01_LOCUS45765</name>
</gene>
<evidence type="ECO:0000313" key="2">
    <source>
        <dbReference type="EMBL" id="CAG7836530.1"/>
    </source>
</evidence>
<keyword evidence="1" id="KW-0472">Membrane</keyword>
<evidence type="ECO:0000313" key="3">
    <source>
        <dbReference type="Proteomes" id="UP000708208"/>
    </source>
</evidence>
<accession>A0A8J2LP21</accession>
<comment type="caution">
    <text evidence="2">The sequence shown here is derived from an EMBL/GenBank/DDBJ whole genome shotgun (WGS) entry which is preliminary data.</text>
</comment>
<name>A0A8J2LP21_9HEXA</name>
<evidence type="ECO:0000256" key="1">
    <source>
        <dbReference type="SAM" id="Phobius"/>
    </source>
</evidence>
<dbReference type="EMBL" id="CAJVCH010571069">
    <property type="protein sequence ID" value="CAG7836530.1"/>
    <property type="molecule type" value="Genomic_DNA"/>
</dbReference>
<organism evidence="2 3">
    <name type="scientific">Allacma fusca</name>
    <dbReference type="NCBI Taxonomy" id="39272"/>
    <lineage>
        <taxon>Eukaryota</taxon>
        <taxon>Metazoa</taxon>
        <taxon>Ecdysozoa</taxon>
        <taxon>Arthropoda</taxon>
        <taxon>Hexapoda</taxon>
        <taxon>Collembola</taxon>
        <taxon>Symphypleona</taxon>
        <taxon>Sminthuridae</taxon>
        <taxon>Allacma</taxon>
    </lineage>
</organism>
<sequence>MISVKSKAWDRVADNDDVNSSLWPFLWFCRFTGTLPINCTEMPSKNGIKRRYYFAGISLISAYSAFLSAISVYSFGMLILNGAFEVYWPQTLFVQHYDLFHSAKSSGTGLILKLLSTCSFILPFCRVVTIIVRIINFPKITENLNSVEEFIEEFRTHWGSKGFAADFKIRKNSLRLLVLFLAASLIVVAPAALYGIDVFVEDAEFHIQCNVVSEFYLQMAKTVQHAKDHLTLKNTITSEDAQAWKRFFTLNRSLINRIGSASKVPQLLCILENIILLTVFLYAVLDVLASKLEDHFHRALISLSSLPQSLEAKIELKSMEMTMTTSPACISLGNYAVLNQGIIRTISTQVMTYLIVLLQFGKPEPEPPEA</sequence>
<dbReference type="AlphaFoldDB" id="A0A8J2LP21"/>
<evidence type="ECO:0008006" key="4">
    <source>
        <dbReference type="Google" id="ProtNLM"/>
    </source>
</evidence>
<protein>
    <recommendedName>
        <fullName evidence="4">Gustatory receptor</fullName>
    </recommendedName>
</protein>